<dbReference type="PANTHER" id="PTHR44137:SF61">
    <property type="entry name" value="J DOMAIN-CONTAINING PROTEIN"/>
    <property type="match status" value="1"/>
</dbReference>
<feature type="region of interest" description="Disordered" evidence="1">
    <location>
        <begin position="424"/>
        <end position="508"/>
    </location>
</feature>
<feature type="compositionally biased region" description="Polar residues" evidence="1">
    <location>
        <begin position="225"/>
        <end position="253"/>
    </location>
</feature>
<dbReference type="InterPro" id="IPR036869">
    <property type="entry name" value="J_dom_sf"/>
</dbReference>
<dbReference type="Gene3D" id="1.10.287.110">
    <property type="entry name" value="DnaJ domain"/>
    <property type="match status" value="1"/>
</dbReference>
<dbReference type="InterPro" id="IPR056988">
    <property type="entry name" value="Zn_ribbon_pln"/>
</dbReference>
<feature type="compositionally biased region" description="Low complexity" evidence="1">
    <location>
        <begin position="348"/>
        <end position="359"/>
    </location>
</feature>
<dbReference type="InterPro" id="IPR001623">
    <property type="entry name" value="DnaJ_domain"/>
</dbReference>
<name>A0A6P6X380_COFAR</name>
<reference evidence="4" key="2">
    <citation type="submission" date="2025-08" db="UniProtKB">
        <authorList>
            <consortium name="RefSeq"/>
        </authorList>
    </citation>
    <scope>IDENTIFICATION</scope>
    <source>
        <tissue evidence="4">Leaves</tissue>
    </source>
</reference>
<feature type="compositionally biased region" description="Low complexity" evidence="1">
    <location>
        <begin position="489"/>
        <end position="500"/>
    </location>
</feature>
<feature type="region of interest" description="Disordered" evidence="1">
    <location>
        <begin position="373"/>
        <end position="392"/>
    </location>
</feature>
<evidence type="ECO:0000313" key="4">
    <source>
        <dbReference type="RefSeq" id="XP_027121969.1"/>
    </source>
</evidence>
<feature type="region of interest" description="Disordered" evidence="1">
    <location>
        <begin position="138"/>
        <end position="178"/>
    </location>
</feature>
<sequence length="866" mass="94582">MESNKDEAIKAKGMAEQKLAENDILGAKRFASKAQSLFPRLEGLSQFLQTLNIYAAAERKVNGELDWYKILGVHPLADAETIKKQYRKLALALHPDKNKAVGADGAFKILSEAWSLLSDKVKRAAYDEKQNIRALYQKGAGQNPPGGVKEYGNENFTNTSSTVSKPSVPVNTQTDSAPPTATFWTQCTRCLIKYQYLAEHRNCILVCYKCLQPFMAAEMPSLPVNNNPTSTPRSQYPQEQGSHPGNNASSDSGRNFPPIPKTEPLGFPGVGLNNKANVPQGSSFKFGGSGSMSTPATAAAQPATVPQGSSFVFGGSRSMSTPATAAAQPAKVPQDSSFKFGGSRSMSTPATTAAAQPATVSQGSSFIFGGSRSMSTPATAAAQPAKVPQDSSFKFGGSRSMSTLATTAAAQPTFTFQQMGENLKRGREEAVTGKVHKEFLKRDPSKKSDSGSPSYNVSSSGKADKTAKKRRVDQHKARVAGKDVKTRARGVSGRGNSRGNQMAKSGAEKVDNLPKSLRELSQSEIREMLMVKARTEIRKKLQQWNVAALQKSSDTTASMSTPEPDALGSLPSASITGSNTEAAAIVTMDVPDPEFYDFDKDRVEKSFTKNQVWASYDNEDGMPRFYAFIHKVLSRKPFEVQISWLHSKSSSEFGPQNWVGRGFAKTCGVFRIGKYEVNRALNSFSHRVSWNKGAKGVIQIVPKKGDVWALYRNWSSDWDELTPNDVIRQYDMVEVLQDYNEEQGVAVAPLVKTAGFRSVFHRHLDKNKIYKIPREEMFRFSHQVASYLLTGQEAQAAPKDCRELDTAAMPLELLQVLKEAKEGEVGKIADEVTATGNVDATPSTEDVKHVEPQPILVYSRRSRGSR</sequence>
<dbReference type="OrthoDB" id="10250354at2759"/>
<gene>
    <name evidence="4" type="primary">LOC113738899</name>
</gene>
<dbReference type="SMART" id="SM00271">
    <property type="entry name" value="DnaJ"/>
    <property type="match status" value="1"/>
</dbReference>
<feature type="compositionally biased region" description="Polar residues" evidence="1">
    <location>
        <begin position="551"/>
        <end position="561"/>
    </location>
</feature>
<dbReference type="PROSITE" id="PS00636">
    <property type="entry name" value="DNAJ_1"/>
    <property type="match status" value="1"/>
</dbReference>
<feature type="region of interest" description="Disordered" evidence="1">
    <location>
        <begin position="551"/>
        <end position="574"/>
    </location>
</feature>
<evidence type="ECO:0000313" key="3">
    <source>
        <dbReference type="Proteomes" id="UP001652660"/>
    </source>
</evidence>
<feature type="region of interest" description="Disordered" evidence="1">
    <location>
        <begin position="341"/>
        <end position="360"/>
    </location>
</feature>
<keyword evidence="3" id="KW-1185">Reference proteome</keyword>
<proteinExistence type="predicted"/>
<dbReference type="InterPro" id="IPR018253">
    <property type="entry name" value="DnaJ_domain_CS"/>
</dbReference>
<organism evidence="3 4">
    <name type="scientific">Coffea arabica</name>
    <name type="common">Arabian coffee</name>
    <dbReference type="NCBI Taxonomy" id="13443"/>
    <lineage>
        <taxon>Eukaryota</taxon>
        <taxon>Viridiplantae</taxon>
        <taxon>Streptophyta</taxon>
        <taxon>Embryophyta</taxon>
        <taxon>Tracheophyta</taxon>
        <taxon>Spermatophyta</taxon>
        <taxon>Magnoliopsida</taxon>
        <taxon>eudicotyledons</taxon>
        <taxon>Gunneridae</taxon>
        <taxon>Pentapetalae</taxon>
        <taxon>asterids</taxon>
        <taxon>lamiids</taxon>
        <taxon>Gentianales</taxon>
        <taxon>Rubiaceae</taxon>
        <taxon>Ixoroideae</taxon>
        <taxon>Gardenieae complex</taxon>
        <taxon>Bertiereae - Coffeeae clade</taxon>
        <taxon>Coffeeae</taxon>
        <taxon>Coffea</taxon>
    </lineage>
</organism>
<protein>
    <recommendedName>
        <fullName evidence="2">J domain-containing protein</fullName>
    </recommendedName>
</protein>
<dbReference type="RefSeq" id="XP_027121969.1">
    <property type="nucleotide sequence ID" value="XM_027266168.2"/>
</dbReference>
<feature type="domain" description="J" evidence="2">
    <location>
        <begin position="66"/>
        <end position="130"/>
    </location>
</feature>
<feature type="compositionally biased region" description="Basic and acidic residues" evidence="1">
    <location>
        <begin position="474"/>
        <end position="486"/>
    </location>
</feature>
<dbReference type="Pfam" id="PF23551">
    <property type="entry name" value="Zn_ribbon_20"/>
    <property type="match status" value="1"/>
</dbReference>
<dbReference type="GeneID" id="113738899"/>
<reference evidence="3" key="1">
    <citation type="journal article" date="2025" name="Foods">
        <title>Unveiling the Microbial Signatures of Arabica Coffee Cherries: Insights into Ripeness Specific Diversity, Functional Traits, and Implications for Quality and Safety.</title>
        <authorList>
            <consortium name="RefSeq"/>
            <person name="Tenea G.N."/>
            <person name="Cifuentes V."/>
            <person name="Reyes P."/>
            <person name="Cevallos-Vallejos M."/>
        </authorList>
    </citation>
    <scope>NUCLEOTIDE SEQUENCE [LARGE SCALE GENOMIC DNA]</scope>
</reference>
<dbReference type="Pfam" id="PF11926">
    <property type="entry name" value="DUF3444"/>
    <property type="match status" value="1"/>
</dbReference>
<dbReference type="PANTHER" id="PTHR44137">
    <property type="entry name" value="BNAC03G44070D PROTEIN"/>
    <property type="match status" value="1"/>
</dbReference>
<feature type="compositionally biased region" description="Basic and acidic residues" evidence="1">
    <location>
        <begin position="424"/>
        <end position="449"/>
    </location>
</feature>
<feature type="compositionally biased region" description="Polar residues" evidence="1">
    <location>
        <begin position="834"/>
        <end position="844"/>
    </location>
</feature>
<dbReference type="PRINTS" id="PR00625">
    <property type="entry name" value="JDOMAIN"/>
</dbReference>
<dbReference type="Pfam" id="PF00226">
    <property type="entry name" value="DnaJ"/>
    <property type="match status" value="1"/>
</dbReference>
<evidence type="ECO:0000256" key="1">
    <source>
        <dbReference type="SAM" id="MobiDB-lite"/>
    </source>
</evidence>
<dbReference type="Proteomes" id="UP001652660">
    <property type="component" value="Chromosome 4c"/>
</dbReference>
<feature type="region of interest" description="Disordered" evidence="1">
    <location>
        <begin position="834"/>
        <end position="866"/>
    </location>
</feature>
<evidence type="ECO:0000259" key="2">
    <source>
        <dbReference type="PROSITE" id="PS50076"/>
    </source>
</evidence>
<accession>A0A6P6X380</accession>
<feature type="region of interest" description="Disordered" evidence="1">
    <location>
        <begin position="225"/>
        <end position="264"/>
    </location>
</feature>
<dbReference type="InterPro" id="IPR024593">
    <property type="entry name" value="DUF3444"/>
</dbReference>
<feature type="compositionally biased region" description="Low complexity" evidence="1">
    <location>
        <begin position="450"/>
        <end position="460"/>
    </location>
</feature>
<dbReference type="PROSITE" id="PS50076">
    <property type="entry name" value="DNAJ_2"/>
    <property type="match status" value="1"/>
</dbReference>
<dbReference type="CDD" id="cd06257">
    <property type="entry name" value="DnaJ"/>
    <property type="match status" value="1"/>
</dbReference>
<dbReference type="SUPFAM" id="SSF46565">
    <property type="entry name" value="Chaperone J-domain"/>
    <property type="match status" value="1"/>
</dbReference>
<dbReference type="AlphaFoldDB" id="A0A6P6X380"/>
<feature type="compositionally biased region" description="Low complexity" evidence="1">
    <location>
        <begin position="157"/>
        <end position="172"/>
    </location>
</feature>